<protein>
    <submittedName>
        <fullName evidence="2">Uncharacterized protein</fullName>
    </submittedName>
</protein>
<reference evidence="3" key="1">
    <citation type="submission" date="2016-10" db="EMBL/GenBank/DDBJ databases">
        <authorList>
            <person name="Varghese N."/>
        </authorList>
    </citation>
    <scope>NUCLEOTIDE SEQUENCE [LARGE SCALE GENOMIC DNA]</scope>
    <source>
        <strain evidence="3">DSM 17980</strain>
    </source>
</reference>
<gene>
    <name evidence="2" type="ORF">SAMN05421543_11546</name>
</gene>
<dbReference type="AlphaFoldDB" id="A0A1I7KD65"/>
<evidence type="ECO:0000313" key="2">
    <source>
        <dbReference type="EMBL" id="SFU95373.1"/>
    </source>
</evidence>
<feature type="compositionally biased region" description="Polar residues" evidence="1">
    <location>
        <begin position="1"/>
        <end position="12"/>
    </location>
</feature>
<dbReference type="EMBL" id="FPBV01000015">
    <property type="protein sequence ID" value="SFU95373.1"/>
    <property type="molecule type" value="Genomic_DNA"/>
</dbReference>
<keyword evidence="3" id="KW-1185">Reference proteome</keyword>
<name>A0A1I7KD65_9BACL</name>
<feature type="region of interest" description="Disordered" evidence="1">
    <location>
        <begin position="1"/>
        <end position="20"/>
    </location>
</feature>
<dbReference type="Proteomes" id="UP000183508">
    <property type="component" value="Unassembled WGS sequence"/>
</dbReference>
<evidence type="ECO:0000313" key="3">
    <source>
        <dbReference type="Proteomes" id="UP000183508"/>
    </source>
</evidence>
<dbReference type="RefSeq" id="WP_139234711.1">
    <property type="nucleotide sequence ID" value="NZ_FPBV01000015.1"/>
</dbReference>
<proteinExistence type="predicted"/>
<organism evidence="2 3">
    <name type="scientific">Alicyclobacillus macrosporangiidus</name>
    <dbReference type="NCBI Taxonomy" id="392015"/>
    <lineage>
        <taxon>Bacteria</taxon>
        <taxon>Bacillati</taxon>
        <taxon>Bacillota</taxon>
        <taxon>Bacilli</taxon>
        <taxon>Bacillales</taxon>
        <taxon>Alicyclobacillaceae</taxon>
        <taxon>Alicyclobacillus</taxon>
    </lineage>
</organism>
<accession>A0A1I7KD65</accession>
<evidence type="ECO:0000256" key="1">
    <source>
        <dbReference type="SAM" id="MobiDB-lite"/>
    </source>
</evidence>
<sequence>MKTNLTRTQPPQGQGFCPGDKETSLPFSILAWDTDGLHCYSAPTHKEAREAAKRLSINEKFAIVLKMNNGIPQTIENVYRNGESEL</sequence>